<name>B1I2L8_DESAP</name>
<keyword evidence="2" id="KW-1185">Reference proteome</keyword>
<dbReference type="AlphaFoldDB" id="B1I2L8"/>
<reference evidence="2" key="1">
    <citation type="submission" date="2007-10" db="EMBL/GenBank/DDBJ databases">
        <title>Complete sequence of chromosome of Desulforudis audaxviator MP104C.</title>
        <authorList>
            <person name="Copeland A."/>
            <person name="Lucas S."/>
            <person name="Lapidus A."/>
            <person name="Barry K."/>
            <person name="Glavina del Rio T."/>
            <person name="Dalin E."/>
            <person name="Tice H."/>
            <person name="Bruce D."/>
            <person name="Pitluck S."/>
            <person name="Lowry S.R."/>
            <person name="Larimer F."/>
            <person name="Land M.L."/>
            <person name="Hauser L."/>
            <person name="Kyrpides N."/>
            <person name="Ivanova N.N."/>
            <person name="Richardson P."/>
        </authorList>
    </citation>
    <scope>NUCLEOTIDE SEQUENCE [LARGE SCALE GENOMIC DNA]</scope>
    <source>
        <strain evidence="2">MP104C</strain>
    </source>
</reference>
<proteinExistence type="predicted"/>
<dbReference type="HOGENOM" id="CLU_2057564_0_0_9"/>
<gene>
    <name evidence="1" type="ordered locus">Daud_0728</name>
</gene>
<reference evidence="1 2" key="2">
    <citation type="journal article" date="2008" name="Science">
        <title>Environmental genomics reveals a single-species ecosystem deep within Earth.</title>
        <authorList>
            <person name="Chivian D."/>
            <person name="Brodie E.L."/>
            <person name="Alm E.J."/>
            <person name="Culley D.E."/>
            <person name="Dehal P.S."/>
            <person name="Desantis T.Z."/>
            <person name="Gihring T.M."/>
            <person name="Lapidus A."/>
            <person name="Lin L.H."/>
            <person name="Lowry S.R."/>
            <person name="Moser D.P."/>
            <person name="Richardson P.M."/>
            <person name="Southam G."/>
            <person name="Wanger G."/>
            <person name="Pratt L.M."/>
            <person name="Andersen G.L."/>
            <person name="Hazen T.C."/>
            <person name="Brockman F.J."/>
            <person name="Arkin A.P."/>
            <person name="Onstott T.C."/>
        </authorList>
    </citation>
    <scope>NUCLEOTIDE SEQUENCE [LARGE SCALE GENOMIC DNA]</scope>
    <source>
        <strain evidence="1 2">MP104C</strain>
    </source>
</reference>
<accession>B1I2L8</accession>
<dbReference type="EMBL" id="CP000860">
    <property type="protein sequence ID" value="ACA59258.1"/>
    <property type="molecule type" value="Genomic_DNA"/>
</dbReference>
<evidence type="ECO:0000313" key="1">
    <source>
        <dbReference type="EMBL" id="ACA59258.1"/>
    </source>
</evidence>
<dbReference type="RefSeq" id="WP_012301845.1">
    <property type="nucleotide sequence ID" value="NC_010424.1"/>
</dbReference>
<organism evidence="1 2">
    <name type="scientific">Desulforudis audaxviator (strain MP104C)</name>
    <dbReference type="NCBI Taxonomy" id="477974"/>
    <lineage>
        <taxon>Bacteria</taxon>
        <taxon>Bacillati</taxon>
        <taxon>Bacillota</taxon>
        <taxon>Clostridia</taxon>
        <taxon>Thermoanaerobacterales</taxon>
        <taxon>Candidatus Desulforudaceae</taxon>
        <taxon>Candidatus Desulforudis</taxon>
    </lineage>
</organism>
<evidence type="ECO:0000313" key="2">
    <source>
        <dbReference type="Proteomes" id="UP000008544"/>
    </source>
</evidence>
<protein>
    <submittedName>
        <fullName evidence="1">Uncharacterized protein</fullName>
    </submittedName>
</protein>
<sequence length="119" mass="13188">MQEVYPTGWHIYHVGSKIPDDPVGFGREEAVARAEKFLEDRGIDVNRLAVQKVWTLHETRLDLSGEGGDETGFLAYQVGFGRTLNGLPLANGDRITVQLSNTGISIQNLQSQSQNVMLF</sequence>
<dbReference type="KEGG" id="dau:Daud_0728"/>
<dbReference type="Proteomes" id="UP000008544">
    <property type="component" value="Chromosome"/>
</dbReference>
<dbReference type="STRING" id="477974.Daud_0728"/>